<feature type="region of interest" description="Disordered" evidence="1">
    <location>
        <begin position="1"/>
        <end position="40"/>
    </location>
</feature>
<evidence type="ECO:0008006" key="4">
    <source>
        <dbReference type="Google" id="ProtNLM"/>
    </source>
</evidence>
<dbReference type="RefSeq" id="WP_310258753.1">
    <property type="nucleotide sequence ID" value="NZ_JAVDWA010000003.1"/>
</dbReference>
<evidence type="ECO:0000313" key="2">
    <source>
        <dbReference type="EMBL" id="MDR7073247.1"/>
    </source>
</evidence>
<feature type="compositionally biased region" description="Basic and acidic residues" evidence="1">
    <location>
        <begin position="7"/>
        <end position="28"/>
    </location>
</feature>
<protein>
    <recommendedName>
        <fullName evidence="4">YuzL-like protein</fullName>
    </recommendedName>
</protein>
<evidence type="ECO:0000313" key="3">
    <source>
        <dbReference type="Proteomes" id="UP001258181"/>
    </source>
</evidence>
<reference evidence="2 3" key="1">
    <citation type="submission" date="2023-07" db="EMBL/GenBank/DDBJ databases">
        <title>Sorghum-associated microbial communities from plants grown in Nebraska, USA.</title>
        <authorList>
            <person name="Schachtman D."/>
        </authorList>
    </citation>
    <scope>NUCLEOTIDE SEQUENCE [LARGE SCALE GENOMIC DNA]</scope>
    <source>
        <strain evidence="2 3">BE211</strain>
    </source>
</reference>
<keyword evidence="3" id="KW-1185">Reference proteome</keyword>
<comment type="caution">
    <text evidence="2">The sequence shown here is derived from an EMBL/GenBank/DDBJ whole genome shotgun (WGS) entry which is preliminary data.</text>
</comment>
<name>A0ABU1U192_9BACL</name>
<feature type="compositionally biased region" description="Polar residues" evidence="1">
    <location>
        <begin position="29"/>
        <end position="40"/>
    </location>
</feature>
<organism evidence="2 3">
    <name type="scientific">Fictibacillus barbaricus</name>
    <dbReference type="NCBI Taxonomy" id="182136"/>
    <lineage>
        <taxon>Bacteria</taxon>
        <taxon>Bacillati</taxon>
        <taxon>Bacillota</taxon>
        <taxon>Bacilli</taxon>
        <taxon>Bacillales</taxon>
        <taxon>Fictibacillaceae</taxon>
        <taxon>Fictibacillus</taxon>
    </lineage>
</organism>
<sequence length="40" mass="4167">MSAKQKNTGDNRENAGGKPKNMAEETGGKQKSTSSQEGAL</sequence>
<gene>
    <name evidence="2" type="ORF">J2X07_002233</name>
</gene>
<dbReference type="Proteomes" id="UP001258181">
    <property type="component" value="Unassembled WGS sequence"/>
</dbReference>
<evidence type="ECO:0000256" key="1">
    <source>
        <dbReference type="SAM" id="MobiDB-lite"/>
    </source>
</evidence>
<accession>A0ABU1U192</accession>
<dbReference type="EMBL" id="JAVDWA010000003">
    <property type="protein sequence ID" value="MDR7073247.1"/>
    <property type="molecule type" value="Genomic_DNA"/>
</dbReference>
<proteinExistence type="predicted"/>